<dbReference type="Gene3D" id="3.30.460.10">
    <property type="entry name" value="Beta Polymerase, domain 2"/>
    <property type="match status" value="1"/>
</dbReference>
<evidence type="ECO:0000259" key="6">
    <source>
        <dbReference type="Pfam" id="PF03828"/>
    </source>
</evidence>
<feature type="domain" description="PAP-associated" evidence="6">
    <location>
        <begin position="656"/>
        <end position="712"/>
    </location>
</feature>
<feature type="region of interest" description="Disordered" evidence="5">
    <location>
        <begin position="1"/>
        <end position="345"/>
    </location>
</feature>
<proteinExistence type="inferred from homology"/>
<organism evidence="8 9">
    <name type="scientific">Neoarthrinium moseri</name>
    <dbReference type="NCBI Taxonomy" id="1658444"/>
    <lineage>
        <taxon>Eukaryota</taxon>
        <taxon>Fungi</taxon>
        <taxon>Dikarya</taxon>
        <taxon>Ascomycota</taxon>
        <taxon>Pezizomycotina</taxon>
        <taxon>Sordariomycetes</taxon>
        <taxon>Xylariomycetidae</taxon>
        <taxon>Amphisphaeriales</taxon>
        <taxon>Apiosporaceae</taxon>
        <taxon>Neoarthrinium</taxon>
    </lineage>
</organism>
<evidence type="ECO:0000313" key="9">
    <source>
        <dbReference type="Proteomes" id="UP000829685"/>
    </source>
</evidence>
<dbReference type="Proteomes" id="UP000829685">
    <property type="component" value="Unassembled WGS sequence"/>
</dbReference>
<dbReference type="GO" id="GO:0043634">
    <property type="term" value="P:polyadenylation-dependent ncRNA catabolic process"/>
    <property type="evidence" value="ECO:0007669"/>
    <property type="project" value="TreeGrafter"/>
</dbReference>
<evidence type="ECO:0000313" key="8">
    <source>
        <dbReference type="EMBL" id="KAI1859148.1"/>
    </source>
</evidence>
<dbReference type="GO" id="GO:0031123">
    <property type="term" value="P:RNA 3'-end processing"/>
    <property type="evidence" value="ECO:0007669"/>
    <property type="project" value="TreeGrafter"/>
</dbReference>
<keyword evidence="3" id="KW-0479">Metal-binding</keyword>
<dbReference type="PANTHER" id="PTHR23092">
    <property type="entry name" value="POLY(A) RNA POLYMERASE"/>
    <property type="match status" value="1"/>
</dbReference>
<feature type="compositionally biased region" description="Pro residues" evidence="5">
    <location>
        <begin position="1"/>
        <end position="10"/>
    </location>
</feature>
<feature type="compositionally biased region" description="Low complexity" evidence="5">
    <location>
        <begin position="41"/>
        <end position="54"/>
    </location>
</feature>
<dbReference type="Pfam" id="PF03828">
    <property type="entry name" value="PAP_assoc"/>
    <property type="match status" value="1"/>
</dbReference>
<dbReference type="GO" id="GO:0046872">
    <property type="term" value="F:metal ion binding"/>
    <property type="evidence" value="ECO:0007669"/>
    <property type="project" value="UniProtKB-KW"/>
</dbReference>
<dbReference type="CDD" id="cd05402">
    <property type="entry name" value="NT_PAP_TUTase"/>
    <property type="match status" value="1"/>
</dbReference>
<dbReference type="AlphaFoldDB" id="A0A9P9WE79"/>
<name>A0A9P9WE79_9PEZI</name>
<dbReference type="EC" id="2.7.7.19" evidence="2"/>
<dbReference type="Pfam" id="PF22600">
    <property type="entry name" value="MTPAP-like_central"/>
    <property type="match status" value="1"/>
</dbReference>
<dbReference type="GO" id="GO:0005730">
    <property type="term" value="C:nucleolus"/>
    <property type="evidence" value="ECO:0007669"/>
    <property type="project" value="TreeGrafter"/>
</dbReference>
<feature type="compositionally biased region" description="Gly residues" evidence="5">
    <location>
        <begin position="147"/>
        <end position="160"/>
    </location>
</feature>
<dbReference type="EMBL" id="JAFIMR010000035">
    <property type="protein sequence ID" value="KAI1859148.1"/>
    <property type="molecule type" value="Genomic_DNA"/>
</dbReference>
<dbReference type="GO" id="GO:0010605">
    <property type="term" value="P:negative regulation of macromolecule metabolic process"/>
    <property type="evidence" value="ECO:0007669"/>
    <property type="project" value="UniProtKB-ARBA"/>
</dbReference>
<dbReference type="GO" id="GO:1990817">
    <property type="term" value="F:poly(A) RNA polymerase activity"/>
    <property type="evidence" value="ECO:0007669"/>
    <property type="project" value="UniProtKB-EC"/>
</dbReference>
<dbReference type="InterPro" id="IPR054708">
    <property type="entry name" value="MTPAP-like_central"/>
</dbReference>
<evidence type="ECO:0000256" key="1">
    <source>
        <dbReference type="ARBA" id="ARBA00008593"/>
    </source>
</evidence>
<evidence type="ECO:0000256" key="5">
    <source>
        <dbReference type="SAM" id="MobiDB-lite"/>
    </source>
</evidence>
<dbReference type="SUPFAM" id="SSF81301">
    <property type="entry name" value="Nucleotidyltransferase"/>
    <property type="match status" value="1"/>
</dbReference>
<dbReference type="PANTHER" id="PTHR23092:SF15">
    <property type="entry name" value="INACTIVE NON-CANONICAL POLY(A) RNA POLYMERASE PROTEIN TRF4-2-RELATED"/>
    <property type="match status" value="1"/>
</dbReference>
<feature type="compositionally biased region" description="Low complexity" evidence="5">
    <location>
        <begin position="308"/>
        <end position="320"/>
    </location>
</feature>
<keyword evidence="9" id="KW-1185">Reference proteome</keyword>
<evidence type="ECO:0000256" key="3">
    <source>
        <dbReference type="ARBA" id="ARBA00022723"/>
    </source>
</evidence>
<feature type="compositionally biased region" description="Low complexity" evidence="5">
    <location>
        <begin position="280"/>
        <end position="291"/>
    </location>
</feature>
<evidence type="ECO:0000259" key="7">
    <source>
        <dbReference type="Pfam" id="PF22600"/>
    </source>
</evidence>
<sequence length="794" mass="88369">MGSRWPPPSGPGSRQASRPDNRSDGYRPAFDGYAPPPPSWGGNSRANGNGNGHNYGDQRGDSYRASYSDSRRDYGRDYDRDARSNRDGYRPPQGDFTFRAERPPGVQESYDPYRGPPPGPRGDGYRPNDGPNFDRAGGRTSRRPRRGGPGGQGFRGGRGGAPFRRAPMLAADRPFLHRKHDENVEHLLGDTTGKATYRSLEDLSDSDDAAMDISGESGSEDERPAKKRVRLADDGEDAPKWSNPDPYTALPPPDETQRKKKDVVQMIRKARVDADSQKPAASEAADFISFDFSDDDNDDKNKRTNGPSKQSQSQSQPQYQNGLSNSTALPHSTSVSSTLPPRSSAAEISVLEGQRANGNLDTKDNQGQGSARAHPPSTSTRARNGPVDLTPSSTLGSRKRTLDNKIKRPHQRLQKGRKMKADGYIDLAWQVKDGESPCPWATRDHSSEPNMGVRLHKELRDFFEYVRPRDFEQKVRQDMVDGLKSIVKRWRSTANVRPFGSFMSGLYLPTADMDIVVCSDSFLRGAQPSLGARNQLFRLRDFLIGHGIPHARDVEVIAHARVPLVKYVDEATGLRVDISFENVGGVQAINTFLAWKEQYPAMPIIVAIVKHFLCMRALNEPANGGIGGFSVICMVVNLLNNWPAVQSGTMNPEHHIGETLMEFFRVYGVEFDFETTAISMNPPRFIPKHLVSKLVYRNMDRLSIIDPNNPENDISGGSSNFPLVQKCFKLAYESLKERMEDLAQGEKKIHGHNTILAPLLGGNYSSFRYQREYLRGIAEGRRPEVTEADQAEQW</sequence>
<feature type="region of interest" description="Disordered" evidence="5">
    <location>
        <begin position="357"/>
        <end position="419"/>
    </location>
</feature>
<comment type="similarity">
    <text evidence="1">Belongs to the DNA polymerase type-B-like family.</text>
</comment>
<protein>
    <recommendedName>
        <fullName evidence="2">polynucleotide adenylyltransferase</fullName>
        <ecNumber evidence="2">2.7.7.19</ecNumber>
    </recommendedName>
</protein>
<dbReference type="SUPFAM" id="SSF81631">
    <property type="entry name" value="PAP/OAS1 substrate-binding domain"/>
    <property type="match status" value="1"/>
</dbReference>
<feature type="compositionally biased region" description="Basic and acidic residues" evidence="5">
    <location>
        <begin position="69"/>
        <end position="89"/>
    </location>
</feature>
<feature type="compositionally biased region" description="Basic and acidic residues" evidence="5">
    <location>
        <begin position="220"/>
        <end position="239"/>
    </location>
</feature>
<feature type="compositionally biased region" description="Basic residues" evidence="5">
    <location>
        <begin position="407"/>
        <end position="418"/>
    </location>
</feature>
<keyword evidence="4" id="KW-0460">Magnesium</keyword>
<evidence type="ECO:0000256" key="4">
    <source>
        <dbReference type="ARBA" id="ARBA00022842"/>
    </source>
</evidence>
<gene>
    <name evidence="8" type="ORF">JX265_010625</name>
</gene>
<feature type="compositionally biased region" description="Polar residues" evidence="5">
    <location>
        <begin position="357"/>
        <end position="369"/>
    </location>
</feature>
<comment type="caution">
    <text evidence="8">The sequence shown here is derived from an EMBL/GenBank/DDBJ whole genome shotgun (WGS) entry which is preliminary data.</text>
</comment>
<dbReference type="GO" id="GO:0003729">
    <property type="term" value="F:mRNA binding"/>
    <property type="evidence" value="ECO:0007669"/>
    <property type="project" value="TreeGrafter"/>
</dbReference>
<dbReference type="Gene3D" id="1.10.1410.10">
    <property type="match status" value="1"/>
</dbReference>
<feature type="compositionally biased region" description="Polar residues" evidence="5">
    <location>
        <begin position="321"/>
        <end position="341"/>
    </location>
</feature>
<feature type="compositionally biased region" description="Basic and acidic residues" evidence="5">
    <location>
        <begin position="179"/>
        <end position="188"/>
    </location>
</feature>
<dbReference type="InterPro" id="IPR002058">
    <property type="entry name" value="PAP_assoc"/>
</dbReference>
<accession>A0A9P9WE79</accession>
<dbReference type="InterPro" id="IPR043519">
    <property type="entry name" value="NT_sf"/>
</dbReference>
<dbReference type="InterPro" id="IPR045862">
    <property type="entry name" value="Trf4-like"/>
</dbReference>
<dbReference type="GO" id="GO:0031499">
    <property type="term" value="C:TRAMP complex"/>
    <property type="evidence" value="ECO:0007669"/>
    <property type="project" value="TreeGrafter"/>
</dbReference>
<reference evidence="8" key="1">
    <citation type="submission" date="2021-03" db="EMBL/GenBank/DDBJ databases">
        <title>Revisited historic fungal species revealed as producer of novel bioactive compounds through whole genome sequencing and comparative genomics.</title>
        <authorList>
            <person name="Vignolle G.A."/>
            <person name="Hochenegger N."/>
            <person name="Mach R.L."/>
            <person name="Mach-Aigner A.R."/>
            <person name="Javad Rahimi M."/>
            <person name="Salim K.A."/>
            <person name="Chan C.M."/>
            <person name="Lim L.B.L."/>
            <person name="Cai F."/>
            <person name="Druzhinina I.S."/>
            <person name="U'Ren J.M."/>
            <person name="Derntl C."/>
        </authorList>
    </citation>
    <scope>NUCLEOTIDE SEQUENCE</scope>
    <source>
        <strain evidence="8">TUCIM 5799</strain>
    </source>
</reference>
<evidence type="ECO:0000256" key="2">
    <source>
        <dbReference type="ARBA" id="ARBA00012388"/>
    </source>
</evidence>
<feature type="domain" description="Poly(A) RNA polymerase mitochondrial-like central palm" evidence="7">
    <location>
        <begin position="455"/>
        <end position="588"/>
    </location>
</feature>